<reference evidence="3" key="2">
    <citation type="submission" date="2016-10" db="EMBL/GenBank/DDBJ databases">
        <authorList>
            <person name="Varghese N."/>
            <person name="Submissions S."/>
        </authorList>
    </citation>
    <scope>NUCLEOTIDE SEQUENCE [LARGE SCALE GENOMIC DNA]</scope>
    <source>
        <strain evidence="3">DSM 21368</strain>
    </source>
</reference>
<dbReference type="EMBL" id="FNTX01000001">
    <property type="protein sequence ID" value="SED49435.1"/>
    <property type="molecule type" value="Genomic_DNA"/>
</dbReference>
<protein>
    <submittedName>
        <fullName evidence="2">Uncharacterized protein</fullName>
    </submittedName>
</protein>
<reference evidence="2" key="1">
    <citation type="submission" date="2016-10" db="EMBL/GenBank/DDBJ databases">
        <authorList>
            <person name="de Groot N.N."/>
        </authorList>
    </citation>
    <scope>NUCLEOTIDE SEQUENCE [LARGE SCALE GENOMIC DNA]</scope>
    <source>
        <strain evidence="2">DSM 21368</strain>
    </source>
</reference>
<gene>
    <name evidence="1" type="ORF">SAMN04488554_0008</name>
    <name evidence="2" type="ORF">SAMN04488554_2131</name>
</gene>
<proteinExistence type="predicted"/>
<evidence type="ECO:0000313" key="3">
    <source>
        <dbReference type="Proteomes" id="UP000199220"/>
    </source>
</evidence>
<evidence type="ECO:0000313" key="1">
    <source>
        <dbReference type="EMBL" id="SED49435.1"/>
    </source>
</evidence>
<name>A0A1H5K9Y3_9MICO</name>
<dbReference type="AlphaFoldDB" id="A0A1H5K9Y3"/>
<sequence>MPDRDQPPTPNRSVTRSCAVLDGQAAPDGEATAVAHRAPANRVAPAATAVQSGADPLQSPDFRSIAHSYHQLWQ</sequence>
<dbReference type="Proteomes" id="UP000199220">
    <property type="component" value="Unassembled WGS sequence"/>
</dbReference>
<dbReference type="STRING" id="648782.SAMN04488554_0008"/>
<keyword evidence="3" id="KW-1185">Reference proteome</keyword>
<evidence type="ECO:0000313" key="2">
    <source>
        <dbReference type="EMBL" id="SEE60821.1"/>
    </source>
</evidence>
<accession>A0A1H5K9Y3</accession>
<organism evidence="2 3">
    <name type="scientific">Ruania alba</name>
    <dbReference type="NCBI Taxonomy" id="648782"/>
    <lineage>
        <taxon>Bacteria</taxon>
        <taxon>Bacillati</taxon>
        <taxon>Actinomycetota</taxon>
        <taxon>Actinomycetes</taxon>
        <taxon>Micrococcales</taxon>
        <taxon>Ruaniaceae</taxon>
        <taxon>Ruania</taxon>
    </lineage>
</organism>
<dbReference type="EMBL" id="FNTX01000002">
    <property type="protein sequence ID" value="SEE60821.1"/>
    <property type="molecule type" value="Genomic_DNA"/>
</dbReference>